<dbReference type="PROSITE" id="PS51833">
    <property type="entry name" value="HDOD"/>
    <property type="match status" value="1"/>
</dbReference>
<feature type="domain" description="Response regulatory" evidence="4">
    <location>
        <begin position="7"/>
        <end position="121"/>
    </location>
</feature>
<evidence type="ECO:0000256" key="1">
    <source>
        <dbReference type="ARBA" id="ARBA00022553"/>
    </source>
</evidence>
<evidence type="ECO:0000256" key="3">
    <source>
        <dbReference type="SAM" id="MobiDB-lite"/>
    </source>
</evidence>
<dbReference type="InterPro" id="IPR001789">
    <property type="entry name" value="Sig_transdc_resp-reg_receiver"/>
</dbReference>
<organism evidence="6 7">
    <name type="scientific">Blastopirellula marina</name>
    <dbReference type="NCBI Taxonomy" id="124"/>
    <lineage>
        <taxon>Bacteria</taxon>
        <taxon>Pseudomonadati</taxon>
        <taxon>Planctomycetota</taxon>
        <taxon>Planctomycetia</taxon>
        <taxon>Pirellulales</taxon>
        <taxon>Pirellulaceae</taxon>
        <taxon>Blastopirellula</taxon>
    </lineage>
</organism>
<reference evidence="6 7" key="1">
    <citation type="submission" date="2018-02" db="EMBL/GenBank/DDBJ databases">
        <title>Comparative genomes isolates from brazilian mangrove.</title>
        <authorList>
            <person name="Araujo J.E."/>
            <person name="Taketani R.G."/>
            <person name="Silva M.C.P."/>
            <person name="Loureco M.V."/>
            <person name="Andreote F.D."/>
        </authorList>
    </citation>
    <scope>NUCLEOTIDE SEQUENCE [LARGE SCALE GENOMIC DNA]</scope>
    <source>
        <strain evidence="6 7">NAP PRIS-MGV</strain>
    </source>
</reference>
<evidence type="ECO:0000259" key="4">
    <source>
        <dbReference type="PROSITE" id="PS50110"/>
    </source>
</evidence>
<dbReference type="Gene3D" id="3.40.50.2300">
    <property type="match status" value="1"/>
</dbReference>
<dbReference type="OrthoDB" id="220475at2"/>
<evidence type="ECO:0000259" key="5">
    <source>
        <dbReference type="PROSITE" id="PS51833"/>
    </source>
</evidence>
<dbReference type="PANTHER" id="PTHR44591">
    <property type="entry name" value="STRESS RESPONSE REGULATOR PROTEIN 1"/>
    <property type="match status" value="1"/>
</dbReference>
<dbReference type="PROSITE" id="PS50110">
    <property type="entry name" value="RESPONSE_REGULATORY"/>
    <property type="match status" value="1"/>
</dbReference>
<evidence type="ECO:0000313" key="7">
    <source>
        <dbReference type="Proteomes" id="UP000239388"/>
    </source>
</evidence>
<sequence>MNGRFYRALIVDDEPIARRMLRFAFEKEGIMCEFAEDGNQALAKVDSTCFDIVVTDLKMPNTHGHRLAMELLKRENRPVVAVHTGVTDVRITKDLLHHGVDDIVYKPVDYANFVAKMRNIIERQSAYPSSCDPRPQHANVSIKNDKQSKPPSRLPTVNSAEEKLKRILVALPLSPLASSIHKLVHDEESEDQQIGNLVRMDPSILSLVLRRDTGDGVDLNDPSASGTTKVVSQIGRRQLGELARGAWASSVLLDHDPHGDEISLARRRSLAAGIAAKVFFTGERRDSTAGISMAAVLFLLGRVGLQLAFPGEYNALRNWTLADPTRSFAEAEKEVFGASPSEILCRVLKAWRVPGEVLTPLSFAHLTYPEMASLNVLIRNIAELSKLCVSAGWIVCGDWQPGDLVDLPSNDVLHRHRIESLAENLNAIRGEMEILRANDSAPNIPAAIAPAEYVRVNEEGFDLLAQILPYTNVKLVESGSMPCGITIINALDAPSPEGCVQSSRESTVVICQKRYAKNWADRGEVVSIPTTVGNLKSKIHQTLQF</sequence>
<dbReference type="GO" id="GO:0000160">
    <property type="term" value="P:phosphorelay signal transduction system"/>
    <property type="evidence" value="ECO:0007669"/>
    <property type="project" value="InterPro"/>
</dbReference>
<dbReference type="Proteomes" id="UP000239388">
    <property type="component" value="Unassembled WGS sequence"/>
</dbReference>
<dbReference type="SMART" id="SM00448">
    <property type="entry name" value="REC"/>
    <property type="match status" value="1"/>
</dbReference>
<dbReference type="InterPro" id="IPR013976">
    <property type="entry name" value="HDOD"/>
</dbReference>
<dbReference type="AlphaFoldDB" id="A0A2S8G2Z6"/>
<dbReference type="Pfam" id="PF08668">
    <property type="entry name" value="HDOD"/>
    <property type="match status" value="1"/>
</dbReference>
<proteinExistence type="predicted"/>
<evidence type="ECO:0000313" key="6">
    <source>
        <dbReference type="EMBL" id="PQO38514.1"/>
    </source>
</evidence>
<dbReference type="Pfam" id="PF00072">
    <property type="entry name" value="Response_reg"/>
    <property type="match status" value="1"/>
</dbReference>
<dbReference type="Gene3D" id="1.10.3210.10">
    <property type="entry name" value="Hypothetical protein af1432"/>
    <property type="match status" value="1"/>
</dbReference>
<evidence type="ECO:0008006" key="8">
    <source>
        <dbReference type="Google" id="ProtNLM"/>
    </source>
</evidence>
<dbReference type="PANTHER" id="PTHR44591:SF3">
    <property type="entry name" value="RESPONSE REGULATORY DOMAIN-CONTAINING PROTEIN"/>
    <property type="match status" value="1"/>
</dbReference>
<evidence type="ECO:0000256" key="2">
    <source>
        <dbReference type="PROSITE-ProRule" id="PRU00169"/>
    </source>
</evidence>
<accession>A0A2S8G2Z6</accession>
<dbReference type="InterPro" id="IPR011006">
    <property type="entry name" value="CheY-like_superfamily"/>
</dbReference>
<dbReference type="InterPro" id="IPR050595">
    <property type="entry name" value="Bact_response_regulator"/>
</dbReference>
<dbReference type="EMBL" id="PUIB01000011">
    <property type="protein sequence ID" value="PQO38514.1"/>
    <property type="molecule type" value="Genomic_DNA"/>
</dbReference>
<dbReference type="SUPFAM" id="SSF52172">
    <property type="entry name" value="CheY-like"/>
    <property type="match status" value="1"/>
</dbReference>
<feature type="domain" description="HDOD" evidence="5">
    <location>
        <begin position="170"/>
        <end position="367"/>
    </location>
</feature>
<gene>
    <name evidence="6" type="ORF">C5Y98_10710</name>
</gene>
<feature type="region of interest" description="Disordered" evidence="3">
    <location>
        <begin position="127"/>
        <end position="158"/>
    </location>
</feature>
<name>A0A2S8G2Z6_9BACT</name>
<keyword evidence="1 2" id="KW-0597">Phosphoprotein</keyword>
<dbReference type="CDD" id="cd00156">
    <property type="entry name" value="REC"/>
    <property type="match status" value="1"/>
</dbReference>
<dbReference type="RefSeq" id="WP_105353964.1">
    <property type="nucleotide sequence ID" value="NZ_PUIB01000011.1"/>
</dbReference>
<comment type="caution">
    <text evidence="6">The sequence shown here is derived from an EMBL/GenBank/DDBJ whole genome shotgun (WGS) entry which is preliminary data.</text>
</comment>
<dbReference type="SUPFAM" id="SSF109604">
    <property type="entry name" value="HD-domain/PDEase-like"/>
    <property type="match status" value="1"/>
</dbReference>
<protein>
    <recommendedName>
        <fullName evidence="8">Response regulator</fullName>
    </recommendedName>
</protein>
<feature type="modified residue" description="4-aspartylphosphate" evidence="2">
    <location>
        <position position="56"/>
    </location>
</feature>